<dbReference type="AlphaFoldDB" id="A0A934KIB5"/>
<evidence type="ECO:0000313" key="2">
    <source>
        <dbReference type="Proteomes" id="UP000614410"/>
    </source>
</evidence>
<sequence length="80" mass="8928">MGTYLASQRTMYRVLASNGEVRERRDQLRRRGQRGVVLDAAHAAHPERFVRVKPQPPLLPAALWISSPAKEVLPIGVSAK</sequence>
<evidence type="ECO:0000313" key="1">
    <source>
        <dbReference type="EMBL" id="MBJ7609316.1"/>
    </source>
</evidence>
<name>A0A934KIB5_9BACT</name>
<accession>A0A934KIB5</accession>
<organism evidence="1 2">
    <name type="scientific">Candidatus Amunia macphersoniae</name>
    <dbReference type="NCBI Taxonomy" id="3127014"/>
    <lineage>
        <taxon>Bacteria</taxon>
        <taxon>Bacillati</taxon>
        <taxon>Candidatus Dormiibacterota</taxon>
        <taxon>Candidatus Dormibacteria</taxon>
        <taxon>Candidatus Aeolococcales</taxon>
        <taxon>Candidatus Aeolococcaceae</taxon>
        <taxon>Candidatus Amunia</taxon>
    </lineage>
</organism>
<dbReference type="EMBL" id="JAEKNN010000035">
    <property type="protein sequence ID" value="MBJ7609316.1"/>
    <property type="molecule type" value="Genomic_DNA"/>
</dbReference>
<dbReference type="Proteomes" id="UP000614410">
    <property type="component" value="Unassembled WGS sequence"/>
</dbReference>
<reference evidence="1 2" key="1">
    <citation type="submission" date="2020-10" db="EMBL/GenBank/DDBJ databases">
        <title>Ca. Dormibacterota MAGs.</title>
        <authorList>
            <person name="Montgomery K."/>
        </authorList>
    </citation>
    <scope>NUCLEOTIDE SEQUENCE [LARGE SCALE GENOMIC DNA]</scope>
    <source>
        <strain evidence="1">Mitchell_Peninsula_5</strain>
    </source>
</reference>
<comment type="caution">
    <text evidence="1">The sequence shown here is derived from an EMBL/GenBank/DDBJ whole genome shotgun (WGS) entry which is preliminary data.</text>
</comment>
<protein>
    <submittedName>
        <fullName evidence="1">Uncharacterized protein</fullName>
    </submittedName>
</protein>
<gene>
    <name evidence="1" type="ORF">JF887_07775</name>
</gene>
<proteinExistence type="predicted"/>